<evidence type="ECO:0000313" key="2">
    <source>
        <dbReference type="Proteomes" id="UP001281410"/>
    </source>
</evidence>
<gene>
    <name evidence="1" type="ORF">Dsin_000164</name>
</gene>
<dbReference type="InterPro" id="IPR036188">
    <property type="entry name" value="FAD/NAD-bd_sf"/>
</dbReference>
<evidence type="ECO:0000313" key="1">
    <source>
        <dbReference type="EMBL" id="KAK3170386.1"/>
    </source>
</evidence>
<comment type="caution">
    <text evidence="1">The sequence shown here is derived from an EMBL/GenBank/DDBJ whole genome shotgun (WGS) entry which is preliminary data.</text>
</comment>
<name>A0AAD9Z2N8_9ROSI</name>
<evidence type="ECO:0008006" key="3">
    <source>
        <dbReference type="Google" id="ProtNLM"/>
    </source>
</evidence>
<accession>A0AAD9Z2N8</accession>
<keyword evidence="2" id="KW-1185">Reference proteome</keyword>
<proteinExistence type="predicted"/>
<dbReference type="Proteomes" id="UP001281410">
    <property type="component" value="Unassembled WGS sequence"/>
</dbReference>
<dbReference type="AlphaFoldDB" id="A0AAD9Z2N8"/>
<sequence>MYLKEFARVFGVEEFVRFEVEVVKVCLMENNKWKVRSKKRGDGDIIVEEAFDAVVVCNGGRNYQPHVADIPGTLSFIIINIINCLILKSGFNALRLYFKTCFIYNAMVENELIVKLILGKIDV</sequence>
<dbReference type="SUPFAM" id="SSF51905">
    <property type="entry name" value="FAD/NAD(P)-binding domain"/>
    <property type="match status" value="1"/>
</dbReference>
<dbReference type="Gene3D" id="3.50.50.60">
    <property type="entry name" value="FAD/NAD(P)-binding domain"/>
    <property type="match status" value="1"/>
</dbReference>
<dbReference type="EMBL" id="JANJYJ010000964">
    <property type="protein sequence ID" value="KAK3170386.1"/>
    <property type="molecule type" value="Genomic_DNA"/>
</dbReference>
<organism evidence="1 2">
    <name type="scientific">Dipteronia sinensis</name>
    <dbReference type="NCBI Taxonomy" id="43782"/>
    <lineage>
        <taxon>Eukaryota</taxon>
        <taxon>Viridiplantae</taxon>
        <taxon>Streptophyta</taxon>
        <taxon>Embryophyta</taxon>
        <taxon>Tracheophyta</taxon>
        <taxon>Spermatophyta</taxon>
        <taxon>Magnoliopsida</taxon>
        <taxon>eudicotyledons</taxon>
        <taxon>Gunneridae</taxon>
        <taxon>Pentapetalae</taxon>
        <taxon>rosids</taxon>
        <taxon>malvids</taxon>
        <taxon>Sapindales</taxon>
        <taxon>Sapindaceae</taxon>
        <taxon>Hippocastanoideae</taxon>
        <taxon>Acereae</taxon>
        <taxon>Dipteronia</taxon>
    </lineage>
</organism>
<protein>
    <recommendedName>
        <fullName evidence="3">Flavin-containing monooxygenase</fullName>
    </recommendedName>
</protein>
<reference evidence="1" key="1">
    <citation type="journal article" date="2023" name="Plant J.">
        <title>Genome sequences and population genomics provide insights into the demographic history, inbreeding, and mutation load of two 'living fossil' tree species of Dipteronia.</title>
        <authorList>
            <person name="Feng Y."/>
            <person name="Comes H.P."/>
            <person name="Chen J."/>
            <person name="Zhu S."/>
            <person name="Lu R."/>
            <person name="Zhang X."/>
            <person name="Li P."/>
            <person name="Qiu J."/>
            <person name="Olsen K.M."/>
            <person name="Qiu Y."/>
        </authorList>
    </citation>
    <scope>NUCLEOTIDE SEQUENCE</scope>
    <source>
        <strain evidence="1">NBL</strain>
    </source>
</reference>